<dbReference type="RefSeq" id="WP_203962726.1">
    <property type="nucleotide sequence ID" value="NZ_AP023355.1"/>
</dbReference>
<evidence type="ECO:0000259" key="2">
    <source>
        <dbReference type="Pfam" id="PF01243"/>
    </source>
</evidence>
<accession>A0A7R7DRG6</accession>
<name>A0A7R7DRG6_9ACTN</name>
<keyword evidence="1" id="KW-0560">Oxidoreductase</keyword>
<dbReference type="InterPro" id="IPR052019">
    <property type="entry name" value="F420H2_bilvrd_red/Heme_oxyg"/>
</dbReference>
<evidence type="ECO:0000256" key="1">
    <source>
        <dbReference type="ARBA" id="ARBA00023002"/>
    </source>
</evidence>
<gene>
    <name evidence="3" type="ORF">Athai_38340</name>
</gene>
<organism evidence="3 4">
    <name type="scientific">Actinocatenispora thailandica</name>
    <dbReference type="NCBI Taxonomy" id="227318"/>
    <lineage>
        <taxon>Bacteria</taxon>
        <taxon>Bacillati</taxon>
        <taxon>Actinomycetota</taxon>
        <taxon>Actinomycetes</taxon>
        <taxon>Micromonosporales</taxon>
        <taxon>Micromonosporaceae</taxon>
        <taxon>Actinocatenispora</taxon>
    </lineage>
</organism>
<dbReference type="AlphaFoldDB" id="A0A7R7DRG6"/>
<dbReference type="InterPro" id="IPR011576">
    <property type="entry name" value="Pyridox_Oxase_N"/>
</dbReference>
<dbReference type="Proteomes" id="UP000611640">
    <property type="component" value="Chromosome"/>
</dbReference>
<dbReference type="SUPFAM" id="SSF50475">
    <property type="entry name" value="FMN-binding split barrel"/>
    <property type="match status" value="1"/>
</dbReference>
<dbReference type="PANTHER" id="PTHR35176:SF6">
    <property type="entry name" value="HEME OXYGENASE HI_0854-RELATED"/>
    <property type="match status" value="1"/>
</dbReference>
<dbReference type="InterPro" id="IPR012349">
    <property type="entry name" value="Split_barrel_FMN-bd"/>
</dbReference>
<protein>
    <submittedName>
        <fullName evidence="3">Pyridoxamine 5'-phosphate oxidase</fullName>
    </submittedName>
</protein>
<evidence type="ECO:0000313" key="4">
    <source>
        <dbReference type="Proteomes" id="UP000611640"/>
    </source>
</evidence>
<evidence type="ECO:0000313" key="3">
    <source>
        <dbReference type="EMBL" id="BCJ36331.1"/>
    </source>
</evidence>
<reference evidence="3 4" key="1">
    <citation type="submission" date="2020-08" db="EMBL/GenBank/DDBJ databases">
        <title>Whole genome shotgun sequence of Actinocatenispora thailandica NBRC 105041.</title>
        <authorList>
            <person name="Komaki H."/>
            <person name="Tamura T."/>
        </authorList>
    </citation>
    <scope>NUCLEOTIDE SEQUENCE [LARGE SCALE GENOMIC DNA]</scope>
    <source>
        <strain evidence="3 4">NBRC 105041</strain>
    </source>
</reference>
<feature type="domain" description="Pyridoxamine 5'-phosphate oxidase N-terminal" evidence="2">
    <location>
        <begin position="9"/>
        <end position="132"/>
    </location>
</feature>
<dbReference type="KEGG" id="atl:Athai_38340"/>
<dbReference type="GO" id="GO:0016627">
    <property type="term" value="F:oxidoreductase activity, acting on the CH-CH group of donors"/>
    <property type="evidence" value="ECO:0007669"/>
    <property type="project" value="TreeGrafter"/>
</dbReference>
<sequence>MALDQAQRAELLATPLVATLAVEDGTHRGPLVAPIWYAYRPGGDFVMFTGAGSRKAAAIRLAGRCSLLVQRDRPTYRYVGVEGTAGLSSADASVVREIAGRYLTGAALDDYVAEIVADPGASVAITLTPRHWVSADIGLGTAD</sequence>
<dbReference type="Pfam" id="PF01243">
    <property type="entry name" value="PNPOx_N"/>
    <property type="match status" value="1"/>
</dbReference>
<dbReference type="EMBL" id="AP023355">
    <property type="protein sequence ID" value="BCJ36331.1"/>
    <property type="molecule type" value="Genomic_DNA"/>
</dbReference>
<dbReference type="Gene3D" id="2.30.110.10">
    <property type="entry name" value="Electron Transport, Fmn-binding Protein, Chain A"/>
    <property type="match status" value="1"/>
</dbReference>
<proteinExistence type="predicted"/>
<keyword evidence="4" id="KW-1185">Reference proteome</keyword>
<dbReference type="GO" id="GO:0005829">
    <property type="term" value="C:cytosol"/>
    <property type="evidence" value="ECO:0007669"/>
    <property type="project" value="TreeGrafter"/>
</dbReference>
<dbReference type="GO" id="GO:0070967">
    <property type="term" value="F:coenzyme F420 binding"/>
    <property type="evidence" value="ECO:0007669"/>
    <property type="project" value="TreeGrafter"/>
</dbReference>
<dbReference type="PANTHER" id="PTHR35176">
    <property type="entry name" value="HEME OXYGENASE HI_0854-RELATED"/>
    <property type="match status" value="1"/>
</dbReference>